<name>A0ABR5ASE9_BACBA</name>
<evidence type="ECO:0000313" key="1">
    <source>
        <dbReference type="EMBL" id="KIL77676.1"/>
    </source>
</evidence>
<organism evidence="1 2">
    <name type="scientific">Bacillus badius</name>
    <dbReference type="NCBI Taxonomy" id="1455"/>
    <lineage>
        <taxon>Bacteria</taxon>
        <taxon>Bacillati</taxon>
        <taxon>Bacillota</taxon>
        <taxon>Bacilli</taxon>
        <taxon>Bacillales</taxon>
        <taxon>Bacillaceae</taxon>
        <taxon>Pseudobacillus</taxon>
    </lineage>
</organism>
<keyword evidence="2" id="KW-1185">Reference proteome</keyword>
<sequence length="104" mass="12322">MEELYSEAGRPSIDPMILINWTTFDKNCERRFKDTDLFERVFYRMLKIAAKKKLIRAERVFVDSIHVKASANKRKFEKKIVRKETIELVFADAYFAAINLLKMA</sequence>
<gene>
    <name evidence="1" type="ORF">SD77_1349</name>
</gene>
<proteinExistence type="predicted"/>
<protein>
    <submittedName>
        <fullName evidence="1">Mobile element protein</fullName>
    </submittedName>
</protein>
<reference evidence="1 2" key="1">
    <citation type="submission" date="2015-01" db="EMBL/GenBank/DDBJ databases">
        <title>Genome Assembly of Bacillus badius MTCC 1458.</title>
        <authorList>
            <person name="Verma A."/>
            <person name="Khatri I."/>
            <person name="Mual P."/>
            <person name="Subramanian S."/>
            <person name="Krishnamurthi S."/>
        </authorList>
    </citation>
    <scope>NUCLEOTIDE SEQUENCE [LARGE SCALE GENOMIC DNA]</scope>
    <source>
        <strain evidence="1 2">MTCC 1458</strain>
    </source>
</reference>
<accession>A0ABR5ASE9</accession>
<comment type="caution">
    <text evidence="1">The sequence shown here is derived from an EMBL/GenBank/DDBJ whole genome shotgun (WGS) entry which is preliminary data.</text>
</comment>
<dbReference type="Proteomes" id="UP000031982">
    <property type="component" value="Unassembled WGS sequence"/>
</dbReference>
<dbReference type="EMBL" id="JXLP01000013">
    <property type="protein sequence ID" value="KIL77676.1"/>
    <property type="molecule type" value="Genomic_DNA"/>
</dbReference>
<evidence type="ECO:0000313" key="2">
    <source>
        <dbReference type="Proteomes" id="UP000031982"/>
    </source>
</evidence>